<evidence type="ECO:0000256" key="4">
    <source>
        <dbReference type="ARBA" id="ARBA00023004"/>
    </source>
</evidence>
<evidence type="ECO:0000313" key="7">
    <source>
        <dbReference type="Proteomes" id="UP000001218"/>
    </source>
</evidence>
<dbReference type="PANTHER" id="PTHR43498:SF1">
    <property type="entry name" value="COB--COM HETERODISULFIDE REDUCTASE IRON-SULFUR SUBUNIT A"/>
    <property type="match status" value="1"/>
</dbReference>
<evidence type="ECO:0000256" key="2">
    <source>
        <dbReference type="ARBA" id="ARBA00022723"/>
    </source>
</evidence>
<organism evidence="6 7">
    <name type="scientific">Parabacteroides johnsonii CL02T12C29</name>
    <dbReference type="NCBI Taxonomy" id="999419"/>
    <lineage>
        <taxon>Bacteria</taxon>
        <taxon>Pseudomonadati</taxon>
        <taxon>Bacteroidota</taxon>
        <taxon>Bacteroidia</taxon>
        <taxon>Bacteroidales</taxon>
        <taxon>Tannerellaceae</taxon>
        <taxon>Parabacteroides</taxon>
    </lineage>
</organism>
<dbReference type="EMBL" id="AGZP01000011">
    <property type="protein sequence ID" value="EKN12469.1"/>
    <property type="molecule type" value="Genomic_DNA"/>
</dbReference>
<dbReference type="PANTHER" id="PTHR43498">
    <property type="entry name" value="FERREDOXIN:COB-COM HETERODISULFIDE REDUCTASE SUBUNIT A"/>
    <property type="match status" value="1"/>
</dbReference>
<protein>
    <recommendedName>
        <fullName evidence="8">FAD dependent oxidoreductase</fullName>
    </recommendedName>
</protein>
<evidence type="ECO:0000313" key="6">
    <source>
        <dbReference type="EMBL" id="EKN12469.1"/>
    </source>
</evidence>
<name>K5ZA09_9BACT</name>
<dbReference type="GO" id="GO:0016491">
    <property type="term" value="F:oxidoreductase activity"/>
    <property type="evidence" value="ECO:0007669"/>
    <property type="project" value="UniProtKB-KW"/>
</dbReference>
<evidence type="ECO:0000256" key="3">
    <source>
        <dbReference type="ARBA" id="ARBA00023002"/>
    </source>
</evidence>
<keyword evidence="5" id="KW-0411">Iron-sulfur</keyword>
<evidence type="ECO:0000256" key="1">
    <source>
        <dbReference type="ARBA" id="ARBA00022485"/>
    </source>
</evidence>
<dbReference type="AlphaFoldDB" id="K5ZA09"/>
<dbReference type="eggNOG" id="COG0578">
    <property type="taxonomic scope" value="Bacteria"/>
</dbReference>
<dbReference type="Gene3D" id="3.50.50.60">
    <property type="entry name" value="FAD/NAD(P)-binding domain"/>
    <property type="match status" value="1"/>
</dbReference>
<sequence length="800" mass="90128">MKCNAMNTSETKIRRRTFFKTCGLAVVGMDLSQKSLATEDINETNLQQVNINQLPDTQLPCVKEQVDYVVVGGGVAGVCSAITAARAGLKVVLIQDRPVLGGNASSEVRLWVLGATSHMGNNNRWAREGGVLDELIVENMYRNKEGNPIFFDALLLEKVWAEPNILLLLNTAVYTVEMDGQDKVRTVIGFCSQNSTRYEISASYFCDASGDGIVGFLAGAAFMVGAERSEIFGEKFILPDDYGKLLGHSMYFYSKDVGHPVKYVAPAFALKDIEAKIPRYKNIHRDASGCRLWWLEWGDDQDRVFDSEKIKDELWKVVYGVWDYIKNSGKFENVENLTLEWVSTIPGKRESRRFKGDYILKQQDIVEQKQFEDAIAYGGWAIDLHPGTGVYSNYPGCTQYHSKGVYTIPYRSIYSHNISNLFFGGRLISVSHVAFGSTRVIATGTLCAQAAALAAVICKKNNISPREVYLKGFVKKLQMDLMQTGHYIPHIELENEKDLITKSKITLNETLCLSELPADGTWQPLKKDVGMLLPFGKRKVPEFIFTVKAEEDTTLDFEFYISSRLENYTPDLCLSKKSYTIKNGISSVRVRFGVSLKEEQYGLVVVKKKDRVSIAQSNVRLTGILSLFQGRIQEKDDKYGFEKITFYTPERRPGGKNLALKIMPGLDCFGLSQLQLGVFRPANGSVNAWIAPLSCKTAQLTCYWKAPQTIRRIILWFDLDYDHAMESCLMGHPENIMPFCIQHYKIKDETGHVIYEKLDNHQAKNEICLPNEVKTSSLVVELYQNDPDIPVSLFGIQVFN</sequence>
<dbReference type="HOGENOM" id="CLU_010695_0_0_10"/>
<evidence type="ECO:0008006" key="8">
    <source>
        <dbReference type="Google" id="ProtNLM"/>
    </source>
</evidence>
<proteinExistence type="predicted"/>
<comment type="caution">
    <text evidence="6">The sequence shown here is derived from an EMBL/GenBank/DDBJ whole genome shotgun (WGS) entry which is preliminary data.</text>
</comment>
<dbReference type="PATRIC" id="fig|999419.3.peg.1272"/>
<keyword evidence="3" id="KW-0560">Oxidoreductase</keyword>
<keyword evidence="4" id="KW-0408">Iron</keyword>
<dbReference type="InterPro" id="IPR036188">
    <property type="entry name" value="FAD/NAD-bd_sf"/>
</dbReference>
<keyword evidence="1" id="KW-0004">4Fe-4S</keyword>
<accession>K5ZA09</accession>
<dbReference type="Pfam" id="PF12831">
    <property type="entry name" value="FAD_oxidored"/>
    <property type="match status" value="1"/>
</dbReference>
<dbReference type="Proteomes" id="UP000001218">
    <property type="component" value="Unassembled WGS sequence"/>
</dbReference>
<dbReference type="InterPro" id="IPR039650">
    <property type="entry name" value="HdrA-like"/>
</dbReference>
<keyword evidence="2" id="KW-0479">Metal-binding</keyword>
<reference evidence="6 7" key="1">
    <citation type="submission" date="2012-02" db="EMBL/GenBank/DDBJ databases">
        <title>The Genome Sequence of Parabacteroides johnsonii CL02T12C29.</title>
        <authorList>
            <consortium name="The Broad Institute Genome Sequencing Platform"/>
            <person name="Earl A."/>
            <person name="Ward D."/>
            <person name="Feldgarden M."/>
            <person name="Gevers D."/>
            <person name="Zitomersky N.L."/>
            <person name="Coyne M.J."/>
            <person name="Comstock L.E."/>
            <person name="Young S.K."/>
            <person name="Zeng Q."/>
            <person name="Gargeya S."/>
            <person name="Fitzgerald M."/>
            <person name="Haas B."/>
            <person name="Abouelleil A."/>
            <person name="Alvarado L."/>
            <person name="Arachchi H.M."/>
            <person name="Berlin A."/>
            <person name="Chapman S.B."/>
            <person name="Gearin G."/>
            <person name="Goldberg J."/>
            <person name="Griggs A."/>
            <person name="Gujja S."/>
            <person name="Hansen M."/>
            <person name="Heiman D."/>
            <person name="Howarth C."/>
            <person name="Larimer J."/>
            <person name="Lui A."/>
            <person name="MacDonald P.J.P."/>
            <person name="McCowen C."/>
            <person name="Montmayeur A."/>
            <person name="Murphy C."/>
            <person name="Neiman D."/>
            <person name="Pearson M."/>
            <person name="Priest M."/>
            <person name="Roberts A."/>
            <person name="Saif S."/>
            <person name="Shea T."/>
            <person name="Sisk P."/>
            <person name="Stolte C."/>
            <person name="Sykes S."/>
            <person name="Wortman J."/>
            <person name="Nusbaum C."/>
            <person name="Birren B."/>
        </authorList>
    </citation>
    <scope>NUCLEOTIDE SEQUENCE [LARGE SCALE GENOMIC DNA]</scope>
    <source>
        <strain evidence="6 7">CL02T12C29</strain>
    </source>
</reference>
<dbReference type="GO" id="GO:0051539">
    <property type="term" value="F:4 iron, 4 sulfur cluster binding"/>
    <property type="evidence" value="ECO:0007669"/>
    <property type="project" value="UniProtKB-KW"/>
</dbReference>
<dbReference type="GO" id="GO:0046872">
    <property type="term" value="F:metal ion binding"/>
    <property type="evidence" value="ECO:0007669"/>
    <property type="project" value="UniProtKB-KW"/>
</dbReference>
<gene>
    <name evidence="6" type="ORF">HMPREF1077_01245</name>
</gene>
<evidence type="ECO:0000256" key="5">
    <source>
        <dbReference type="ARBA" id="ARBA00023014"/>
    </source>
</evidence>
<dbReference type="SUPFAM" id="SSF51905">
    <property type="entry name" value="FAD/NAD(P)-binding domain"/>
    <property type="match status" value="1"/>
</dbReference>